<dbReference type="Proteomes" id="UP000178449">
    <property type="component" value="Unassembled WGS sequence"/>
</dbReference>
<keyword evidence="9" id="KW-0464">Manganese</keyword>
<comment type="similarity">
    <text evidence="10">Belongs to the prokaryotic GSH synthase family.</text>
</comment>
<dbReference type="GO" id="GO:0005524">
    <property type="term" value="F:ATP binding"/>
    <property type="evidence" value="ECO:0007669"/>
    <property type="project" value="UniProtKB-UniRule"/>
</dbReference>
<comment type="catalytic activity">
    <reaction evidence="10">
        <text>gamma-L-glutamyl-L-cysteine + glycine + ATP = glutathione + ADP + phosphate + H(+)</text>
        <dbReference type="Rhea" id="RHEA:13557"/>
        <dbReference type="ChEBI" id="CHEBI:15378"/>
        <dbReference type="ChEBI" id="CHEBI:30616"/>
        <dbReference type="ChEBI" id="CHEBI:43474"/>
        <dbReference type="ChEBI" id="CHEBI:57305"/>
        <dbReference type="ChEBI" id="CHEBI:57925"/>
        <dbReference type="ChEBI" id="CHEBI:58173"/>
        <dbReference type="ChEBI" id="CHEBI:456216"/>
        <dbReference type="EC" id="6.3.2.3"/>
    </reaction>
</comment>
<sequence>MSYHILFLMDPYASLNLETETSLLLMTELKAQGHRVYWTEMDRLYLDNGKLRGRVSEVEGISPFNLGEDEDRALEELDALINRKDPPFDLNYLHLSLLFDFLPKGFPQINAPKALRDLNEKLASQRFPSRTTDCRVSMNPKHLAEFASKMERVVVKPLDDCSGRGIVMLKGNDPDLEAKLTARMPPGGQFLMVQRHLPLVHKGDKRVFLAGGQVCGIVNRVPKDEDSLGNIHMGARCELATLTPREEETLRQIVPLLEAEGVLLAGVDFIGEELTEINLTSPSAMRQINEVSGGQREKEVVGAILRFIKSRQA</sequence>
<keyword evidence="8" id="KW-0460">Magnesium</keyword>
<evidence type="ECO:0000256" key="7">
    <source>
        <dbReference type="ARBA" id="ARBA00022840"/>
    </source>
</evidence>
<evidence type="ECO:0000256" key="1">
    <source>
        <dbReference type="ARBA" id="ARBA00001936"/>
    </source>
</evidence>
<dbReference type="GO" id="GO:0004363">
    <property type="term" value="F:glutathione synthase activity"/>
    <property type="evidence" value="ECO:0007669"/>
    <property type="project" value="UniProtKB-UniRule"/>
</dbReference>
<dbReference type="InterPro" id="IPR013815">
    <property type="entry name" value="ATP_grasp_subdomain_1"/>
</dbReference>
<evidence type="ECO:0000256" key="8">
    <source>
        <dbReference type="ARBA" id="ARBA00022842"/>
    </source>
</evidence>
<dbReference type="GO" id="GO:0005737">
    <property type="term" value="C:cytoplasm"/>
    <property type="evidence" value="ECO:0007669"/>
    <property type="project" value="TreeGrafter"/>
</dbReference>
<reference evidence="12 13" key="1">
    <citation type="journal article" date="2016" name="Nat. Commun.">
        <title>Thousands of microbial genomes shed light on interconnected biogeochemical processes in an aquifer system.</title>
        <authorList>
            <person name="Anantharaman K."/>
            <person name="Brown C.T."/>
            <person name="Hug L.A."/>
            <person name="Sharon I."/>
            <person name="Castelle C.J."/>
            <person name="Probst A.J."/>
            <person name="Thomas B.C."/>
            <person name="Singh A."/>
            <person name="Wilkins M.J."/>
            <person name="Karaoz U."/>
            <person name="Brodie E.L."/>
            <person name="Williams K.H."/>
            <person name="Hubbard S.S."/>
            <person name="Banfield J.F."/>
        </authorList>
    </citation>
    <scope>NUCLEOTIDE SEQUENCE [LARGE SCALE GENOMIC DNA]</scope>
</reference>
<dbReference type="InterPro" id="IPR004218">
    <property type="entry name" value="GSHS_ATP-bd"/>
</dbReference>
<evidence type="ECO:0000256" key="6">
    <source>
        <dbReference type="ARBA" id="ARBA00022741"/>
    </source>
</evidence>
<comment type="cofactor">
    <cofactor evidence="2">
        <name>Mg(2+)</name>
        <dbReference type="ChEBI" id="CHEBI:18420"/>
    </cofactor>
</comment>
<dbReference type="Gene3D" id="3.30.1490.20">
    <property type="entry name" value="ATP-grasp fold, A domain"/>
    <property type="match status" value="1"/>
</dbReference>
<name>A0A1F6GDK5_9PROT</name>
<evidence type="ECO:0000256" key="3">
    <source>
        <dbReference type="ARBA" id="ARBA00022598"/>
    </source>
</evidence>
<dbReference type="AlphaFoldDB" id="A0A1F6GDK5"/>
<accession>A0A1F6GDK5</accession>
<proteinExistence type="inferred from homology"/>
<evidence type="ECO:0000256" key="10">
    <source>
        <dbReference type="HAMAP-Rule" id="MF_00162"/>
    </source>
</evidence>
<dbReference type="InterPro" id="IPR006284">
    <property type="entry name" value="Glut_synth_pro"/>
</dbReference>
<dbReference type="PANTHER" id="PTHR21621">
    <property type="entry name" value="RIBOSOMAL PROTEIN S6 MODIFICATION PROTEIN"/>
    <property type="match status" value="1"/>
</dbReference>
<dbReference type="InterPro" id="IPR011761">
    <property type="entry name" value="ATP-grasp"/>
</dbReference>
<keyword evidence="3 10" id="KW-0436">Ligase</keyword>
<comment type="caution">
    <text evidence="12">The sequence shown here is derived from an EMBL/GenBank/DDBJ whole genome shotgun (WGS) entry which is preliminary data.</text>
</comment>
<evidence type="ECO:0000313" key="13">
    <source>
        <dbReference type="Proteomes" id="UP000178449"/>
    </source>
</evidence>
<evidence type="ECO:0000256" key="9">
    <source>
        <dbReference type="ARBA" id="ARBA00023211"/>
    </source>
</evidence>
<dbReference type="SUPFAM" id="SSF52440">
    <property type="entry name" value="PreATP-grasp domain"/>
    <property type="match status" value="1"/>
</dbReference>
<evidence type="ECO:0000259" key="11">
    <source>
        <dbReference type="PROSITE" id="PS50975"/>
    </source>
</evidence>
<gene>
    <name evidence="10" type="primary">gshB</name>
    <name evidence="12" type="ORF">A2527_04655</name>
</gene>
<dbReference type="GO" id="GO:0046872">
    <property type="term" value="F:metal ion binding"/>
    <property type="evidence" value="ECO:0007669"/>
    <property type="project" value="UniProtKB-KW"/>
</dbReference>
<dbReference type="UniPathway" id="UPA00142">
    <property type="reaction ID" value="UER00210"/>
</dbReference>
<evidence type="ECO:0000256" key="5">
    <source>
        <dbReference type="ARBA" id="ARBA00022723"/>
    </source>
</evidence>
<dbReference type="InterPro" id="IPR016185">
    <property type="entry name" value="PreATP-grasp_dom_sf"/>
</dbReference>
<comment type="pathway">
    <text evidence="10">Sulfur metabolism; glutathione biosynthesis; glutathione from L-cysteine and L-glutamate: step 2/2.</text>
</comment>
<keyword evidence="6 10" id="KW-0547">Nucleotide-binding</keyword>
<dbReference type="InterPro" id="IPR004215">
    <property type="entry name" value="GSHS_N"/>
</dbReference>
<dbReference type="PANTHER" id="PTHR21621:SF4">
    <property type="entry name" value="GLUTATHIONE SYNTHETASE"/>
    <property type="match status" value="1"/>
</dbReference>
<dbReference type="HAMAP" id="MF_00162">
    <property type="entry name" value="GSH_S"/>
    <property type="match status" value="1"/>
</dbReference>
<feature type="domain" description="ATP-grasp" evidence="11">
    <location>
        <begin position="121"/>
        <end position="305"/>
    </location>
</feature>
<evidence type="ECO:0000313" key="12">
    <source>
        <dbReference type="EMBL" id="OGG96193.1"/>
    </source>
</evidence>
<dbReference type="SUPFAM" id="SSF56059">
    <property type="entry name" value="Glutathione synthetase ATP-binding domain-like"/>
    <property type="match status" value="1"/>
</dbReference>
<evidence type="ECO:0000256" key="4">
    <source>
        <dbReference type="ARBA" id="ARBA00022684"/>
    </source>
</evidence>
<protein>
    <recommendedName>
        <fullName evidence="10">Glutathione synthetase</fullName>
        <ecNumber evidence="10">6.3.2.3</ecNumber>
    </recommendedName>
    <alternativeName>
        <fullName evidence="10">GSH synthetase</fullName>
        <shortName evidence="10">GSH-S</shortName>
        <shortName evidence="10">GSHase</shortName>
    </alternativeName>
    <alternativeName>
        <fullName evidence="10">Glutathione synthase</fullName>
    </alternativeName>
</protein>
<dbReference type="Gene3D" id="3.40.50.20">
    <property type="match status" value="1"/>
</dbReference>
<evidence type="ECO:0000256" key="2">
    <source>
        <dbReference type="ARBA" id="ARBA00001946"/>
    </source>
</evidence>
<dbReference type="EMBL" id="MFNE01000018">
    <property type="protein sequence ID" value="OGG96193.1"/>
    <property type="molecule type" value="Genomic_DNA"/>
</dbReference>
<dbReference type="EC" id="6.3.2.3" evidence="10"/>
<dbReference type="STRING" id="1817772.A2527_04655"/>
<keyword evidence="5" id="KW-0479">Metal-binding</keyword>
<dbReference type="Pfam" id="PF02955">
    <property type="entry name" value="GSH-S_ATP"/>
    <property type="match status" value="1"/>
</dbReference>
<keyword evidence="7 10" id="KW-0067">ATP-binding</keyword>
<comment type="cofactor">
    <cofactor evidence="1">
        <name>Mn(2+)</name>
        <dbReference type="ChEBI" id="CHEBI:29035"/>
    </cofactor>
</comment>
<dbReference type="PROSITE" id="PS50975">
    <property type="entry name" value="ATP_GRASP"/>
    <property type="match status" value="1"/>
</dbReference>
<keyword evidence="4 10" id="KW-0317">Glutathione biosynthesis</keyword>
<dbReference type="Gene3D" id="3.30.470.20">
    <property type="entry name" value="ATP-grasp fold, B domain"/>
    <property type="match status" value="1"/>
</dbReference>
<dbReference type="Pfam" id="PF02951">
    <property type="entry name" value="GSH-S_N"/>
    <property type="match status" value="1"/>
</dbReference>
<organism evidence="12 13">
    <name type="scientific">Candidatus Lambdaproteobacteria bacterium RIFOXYD2_FULL_50_16</name>
    <dbReference type="NCBI Taxonomy" id="1817772"/>
    <lineage>
        <taxon>Bacteria</taxon>
        <taxon>Pseudomonadati</taxon>
        <taxon>Pseudomonadota</taxon>
        <taxon>Candidatus Lambdaproteobacteria</taxon>
    </lineage>
</organism>